<organism evidence="1 2">
    <name type="scientific">Trichoderma citrinoviride</name>
    <dbReference type="NCBI Taxonomy" id="58853"/>
    <lineage>
        <taxon>Eukaryota</taxon>
        <taxon>Fungi</taxon>
        <taxon>Dikarya</taxon>
        <taxon>Ascomycota</taxon>
        <taxon>Pezizomycotina</taxon>
        <taxon>Sordariomycetes</taxon>
        <taxon>Hypocreomycetidae</taxon>
        <taxon>Hypocreales</taxon>
        <taxon>Hypocreaceae</taxon>
        <taxon>Trichoderma</taxon>
    </lineage>
</organism>
<accession>A0A2T4BC36</accession>
<evidence type="ECO:0000313" key="1">
    <source>
        <dbReference type="EMBL" id="PTB66896.1"/>
    </source>
</evidence>
<gene>
    <name evidence="1" type="ORF">BBK36DRAFT_1083734</name>
</gene>
<dbReference type="RefSeq" id="XP_024750216.1">
    <property type="nucleotide sequence ID" value="XM_024888939.1"/>
</dbReference>
<dbReference type="OrthoDB" id="5429780at2759"/>
<proteinExistence type="predicted"/>
<protein>
    <submittedName>
        <fullName evidence="1">Uncharacterized protein</fullName>
    </submittedName>
</protein>
<keyword evidence="2" id="KW-1185">Reference proteome</keyword>
<feature type="non-terminal residue" evidence="1">
    <location>
        <position position="1"/>
    </location>
</feature>
<reference evidence="2" key="1">
    <citation type="submission" date="2016-07" db="EMBL/GenBank/DDBJ databases">
        <title>Multiple horizontal gene transfer events from other fungi enriched the ability of initially mycotrophic Trichoderma (Ascomycota) to feed on dead plant biomass.</title>
        <authorList>
            <consortium name="DOE Joint Genome Institute"/>
            <person name="Atanasova L."/>
            <person name="Chenthamara K."/>
            <person name="Zhang J."/>
            <person name="Grujic M."/>
            <person name="Henrissat B."/>
            <person name="Kuo A."/>
            <person name="Aerts A."/>
            <person name="Salamov A."/>
            <person name="Lipzen A."/>
            <person name="Labutti K."/>
            <person name="Barry K."/>
            <person name="Miao Y."/>
            <person name="Rahimi M.J."/>
            <person name="Shen Q."/>
            <person name="Grigoriev I.V."/>
            <person name="Kubicek C.P."/>
            <person name="Druzhinina I.S."/>
        </authorList>
    </citation>
    <scope>NUCLEOTIDE SEQUENCE [LARGE SCALE GENOMIC DNA]</scope>
    <source>
        <strain evidence="2">TUCIM 6016</strain>
    </source>
</reference>
<name>A0A2T4BC36_9HYPO</name>
<sequence length="365" mass="41394">STIPEQLVSLATIKYLGYNDDSAAKIWHDWTAPIPQGQPIPDTDPIFEMPFLDPIIGFSYGRKELDTWDEDDQKWFECMTRCGINAETQAAIMDPVFRDIRLTQTCLFWIRDTIETRWDALRMIQRAPMQREEEILGAARCSNGSPASQTIRSTPGTSEQHTALSEAALQNAPGSLTLYRGMSQARAENLFDEDGTVAIQRLVSRPPTDFCSDDSAYYFAVDRDVAIRDACWTRRRGNDTSVVIVHVEIPTACVERLSGSEVLRVYWPSEEWKRLIWICRNDHTFPSALVKYKRATLIIGTIAGKPNEVYMNMNTSSHQQITEKHVLKNQAGGDAVQYVFRNPEGRRLLAENAGFKVYNLPSGEY</sequence>
<evidence type="ECO:0000313" key="2">
    <source>
        <dbReference type="Proteomes" id="UP000241546"/>
    </source>
</evidence>
<dbReference type="GeneID" id="36597058"/>
<feature type="non-terminal residue" evidence="1">
    <location>
        <position position="365"/>
    </location>
</feature>
<dbReference type="Proteomes" id="UP000241546">
    <property type="component" value="Unassembled WGS sequence"/>
</dbReference>
<dbReference type="EMBL" id="KZ680212">
    <property type="protein sequence ID" value="PTB66896.1"/>
    <property type="molecule type" value="Genomic_DNA"/>
</dbReference>
<dbReference type="AlphaFoldDB" id="A0A2T4BC36"/>